<organism evidence="8 9">
    <name type="scientific">Frankia alni (strain DSM 45986 / CECT 9034 / ACN14a)</name>
    <dbReference type="NCBI Taxonomy" id="326424"/>
    <lineage>
        <taxon>Bacteria</taxon>
        <taxon>Bacillati</taxon>
        <taxon>Actinomycetota</taxon>
        <taxon>Actinomycetes</taxon>
        <taxon>Frankiales</taxon>
        <taxon>Frankiaceae</taxon>
        <taxon>Frankia</taxon>
    </lineage>
</organism>
<feature type="transmembrane region" description="Helical" evidence="6">
    <location>
        <begin position="690"/>
        <end position="712"/>
    </location>
</feature>
<evidence type="ECO:0000259" key="7">
    <source>
        <dbReference type="Pfam" id="PF02687"/>
    </source>
</evidence>
<gene>
    <name evidence="8" type="ordered locus">FRAAL3658</name>
</gene>
<feature type="transmembrane region" description="Helical" evidence="6">
    <location>
        <begin position="310"/>
        <end position="329"/>
    </location>
</feature>
<dbReference type="HOGENOM" id="CLU_019122_0_0_11"/>
<proteinExistence type="predicted"/>
<feature type="transmembrane region" description="Helical" evidence="6">
    <location>
        <begin position="350"/>
        <end position="369"/>
    </location>
</feature>
<feature type="domain" description="ABC3 transporter permease C-terminal" evidence="7">
    <location>
        <begin position="218"/>
        <end position="335"/>
    </location>
</feature>
<reference evidence="8 9" key="1">
    <citation type="journal article" date="2007" name="Genome Res.">
        <title>Genome characteristics of facultatively symbiotic Frankia sp. strains reflect host range and host plant biogeography.</title>
        <authorList>
            <person name="Normand P."/>
            <person name="Lapierre P."/>
            <person name="Tisa L.S."/>
            <person name="Gogarten J.P."/>
            <person name="Alloisio N."/>
            <person name="Bagnarol E."/>
            <person name="Bassi C.A."/>
            <person name="Berry A.M."/>
            <person name="Bickhart D.M."/>
            <person name="Choisne N."/>
            <person name="Couloux A."/>
            <person name="Cournoyer B."/>
            <person name="Cruveiller S."/>
            <person name="Daubin V."/>
            <person name="Demange N."/>
            <person name="Francino M.P."/>
            <person name="Goltsman E."/>
            <person name="Huang Y."/>
            <person name="Kopp O.R."/>
            <person name="Labarre L."/>
            <person name="Lapidus A."/>
            <person name="Lavire C."/>
            <person name="Marechal J."/>
            <person name="Martinez M."/>
            <person name="Mastronunzio J.E."/>
            <person name="Mullin B.C."/>
            <person name="Niemann J."/>
            <person name="Pujic P."/>
            <person name="Rawnsley T."/>
            <person name="Rouy Z."/>
            <person name="Schenowitz C."/>
            <person name="Sellstedt A."/>
            <person name="Tavares F."/>
            <person name="Tomkins J.P."/>
            <person name="Vallenet D."/>
            <person name="Valverde C."/>
            <person name="Wall L.G."/>
            <person name="Wang Y."/>
            <person name="Medigue C."/>
            <person name="Benson D.R."/>
        </authorList>
    </citation>
    <scope>NUCLEOTIDE SEQUENCE [LARGE SCALE GENOMIC DNA]</scope>
    <source>
        <strain evidence="9">DSM 45986 / CECT 9034 / ACN14a</strain>
    </source>
</reference>
<comment type="subcellular location">
    <subcellularLocation>
        <location evidence="1">Cell membrane</location>
        <topology evidence="1">Multi-pass membrane protein</topology>
    </subcellularLocation>
</comment>
<feature type="transmembrane region" description="Helical" evidence="6">
    <location>
        <begin position="258"/>
        <end position="284"/>
    </location>
</feature>
<sequence>MIRLGLRLALRGGRETAGRLVLIAAAVALGVALLLATLAGINAVNAQNARYSWLATGTPSATGTGTGTAANAATPSAGRAADPLWWLLSVDAFHGRQIGRIDLAPTGPHAPLPPGLSRLPGPGQFYASPALATLLRTTPPAQLAARYPGRQVGTLGPAALPAPDSLIIVVGRRADQLARTPQAARVTAIATTPPSACSGQCLDVGINARGIDLVLSVVTAALLFPVLIFIGTATRLSAARREQRFAALRLIGATPRQIAVIAAVESSVAAVGGVAAGFALFVLLRPALAPIPFTGEPFFPGDLSLNLPDVVLVALGVPIAAAAAARLALRRVTRSPLGVTRQTTARPPRAWRILPLLAGLGELAWFVHAGQPAGTAGQVRAYLSGILLTMIGLIVVGPWLTLAGARLVARRTRRPAALIAGRRLADNPQAGFRAVAGLALALFVTSVAVGIITTINAYGTTGTRDHAAARGPAQRHTLIDRFTTYTPAGPQDIASIPASLLGDLRRVPGVRGVTVIHRPPGAGRVDPLIGVVSCAELSGTPALGRCAAGSDPATTATLSTDFEARFGDHAGTVGPAALSPDGLRHLPVQSLAVDTDGPAAVERARTVLDLAYLSYPSVTIAEDLDRGLRLTTAYRQLANVVILTSLPIAGCSLAVSVVAGLNDRRRPFSLLRLAGAPLGMLRRVIVLESALPLLVLTVVSIATGFLAAGLFLRSQLHETLQPPGGEYYLIVAAGLLAALAVLASTLPLLRRITGPAAARSD</sequence>
<keyword evidence="2" id="KW-1003">Cell membrane</keyword>
<evidence type="ECO:0000313" key="8">
    <source>
        <dbReference type="EMBL" id="CAJ62301.1"/>
    </source>
</evidence>
<accession>Q0RJL1</accession>
<feature type="domain" description="ABC3 transporter permease C-terminal" evidence="7">
    <location>
        <begin position="640"/>
        <end position="752"/>
    </location>
</feature>
<feature type="transmembrane region" description="Helical" evidence="6">
    <location>
        <begin position="381"/>
        <end position="409"/>
    </location>
</feature>
<evidence type="ECO:0000256" key="4">
    <source>
        <dbReference type="ARBA" id="ARBA00022989"/>
    </source>
</evidence>
<evidence type="ECO:0000256" key="3">
    <source>
        <dbReference type="ARBA" id="ARBA00022692"/>
    </source>
</evidence>
<protein>
    <recommendedName>
        <fullName evidence="7">ABC3 transporter permease C-terminal domain-containing protein</fullName>
    </recommendedName>
</protein>
<dbReference type="OrthoDB" id="4871813at2"/>
<keyword evidence="4 6" id="KW-1133">Transmembrane helix</keyword>
<dbReference type="PANTHER" id="PTHR30287">
    <property type="entry name" value="MEMBRANE COMPONENT OF PREDICTED ABC SUPERFAMILY METABOLITE UPTAKE TRANSPORTER"/>
    <property type="match status" value="1"/>
</dbReference>
<keyword evidence="9" id="KW-1185">Reference proteome</keyword>
<evidence type="ECO:0000313" key="9">
    <source>
        <dbReference type="Proteomes" id="UP000000657"/>
    </source>
</evidence>
<dbReference type="eggNOG" id="COG0577">
    <property type="taxonomic scope" value="Bacteria"/>
</dbReference>
<name>Q0RJL1_FRAAA</name>
<dbReference type="RefSeq" id="WP_011604797.1">
    <property type="nucleotide sequence ID" value="NC_008278.1"/>
</dbReference>
<keyword evidence="3 6" id="KW-0812">Transmembrane</keyword>
<evidence type="ECO:0000256" key="6">
    <source>
        <dbReference type="SAM" id="Phobius"/>
    </source>
</evidence>
<evidence type="ECO:0000256" key="2">
    <source>
        <dbReference type="ARBA" id="ARBA00022475"/>
    </source>
</evidence>
<feature type="transmembrane region" description="Helical" evidence="6">
    <location>
        <begin position="430"/>
        <end position="452"/>
    </location>
</feature>
<dbReference type="KEGG" id="fal:FRAAL3658"/>
<evidence type="ECO:0000256" key="5">
    <source>
        <dbReference type="ARBA" id="ARBA00023136"/>
    </source>
</evidence>
<dbReference type="InterPro" id="IPR003838">
    <property type="entry name" value="ABC3_permease_C"/>
</dbReference>
<dbReference type="STRING" id="326424.FRAAL3658"/>
<evidence type="ECO:0000256" key="1">
    <source>
        <dbReference type="ARBA" id="ARBA00004651"/>
    </source>
</evidence>
<feature type="transmembrane region" description="Helical" evidence="6">
    <location>
        <begin position="213"/>
        <end position="237"/>
    </location>
</feature>
<dbReference type="InterPro" id="IPR038766">
    <property type="entry name" value="Membrane_comp_ABC_pdt"/>
</dbReference>
<dbReference type="AlphaFoldDB" id="Q0RJL1"/>
<dbReference type="GO" id="GO:0005886">
    <property type="term" value="C:plasma membrane"/>
    <property type="evidence" value="ECO:0007669"/>
    <property type="project" value="UniProtKB-SubCell"/>
</dbReference>
<dbReference type="EMBL" id="CT573213">
    <property type="protein sequence ID" value="CAJ62301.1"/>
    <property type="molecule type" value="Genomic_DNA"/>
</dbReference>
<feature type="transmembrane region" description="Helical" evidence="6">
    <location>
        <begin position="727"/>
        <end position="749"/>
    </location>
</feature>
<keyword evidence="5 6" id="KW-0472">Membrane</keyword>
<dbReference type="Proteomes" id="UP000000657">
    <property type="component" value="Chromosome"/>
</dbReference>
<feature type="transmembrane region" description="Helical" evidence="6">
    <location>
        <begin position="637"/>
        <end position="661"/>
    </location>
</feature>
<dbReference type="Pfam" id="PF02687">
    <property type="entry name" value="FtsX"/>
    <property type="match status" value="2"/>
</dbReference>
<dbReference type="PANTHER" id="PTHR30287:SF2">
    <property type="entry name" value="BLL1001 PROTEIN"/>
    <property type="match status" value="1"/>
</dbReference>